<dbReference type="EMBL" id="KE504138">
    <property type="protein sequence ID" value="EPT01998.1"/>
    <property type="molecule type" value="Genomic_DNA"/>
</dbReference>
<keyword evidence="2" id="KW-1185">Reference proteome</keyword>
<dbReference type="SUPFAM" id="SSF52047">
    <property type="entry name" value="RNI-like"/>
    <property type="match status" value="1"/>
</dbReference>
<evidence type="ECO:0000313" key="1">
    <source>
        <dbReference type="EMBL" id="EPT01998.1"/>
    </source>
</evidence>
<protein>
    <recommendedName>
        <fullName evidence="3">F-box domain-containing protein</fullName>
    </recommendedName>
</protein>
<dbReference type="AlphaFoldDB" id="S8EBJ2"/>
<dbReference type="Gene3D" id="3.80.10.10">
    <property type="entry name" value="Ribonuclease Inhibitor"/>
    <property type="match status" value="1"/>
</dbReference>
<sequence>MSTERLAFYASHVKHVVWSYHYQSDVNKYSIFEFQDWLSYKARSGFTLLPNVHTVEFAEHDEYYGFLYHFLAPTLKELRVNAGALTIEPILRRLNRSCPLLTSLHLTGPSSGHSYPPPAFNDLVLAPLSTMCLVRFSSTDPLKLEAAIALSRIPSLRHLSITVTVKPTQVFPRVTAPFFHALESLTISFHRLNEATVAFIRTISSPRLEHVTLTVLASRGIYLDEQIVTQHTTALSKASFKNTLRSLILCLKHSLKTPYGPAQTIGVQVIHPLLSCCCLNSIEVFADTAVLDLAACRYVASAFSHLEVFAFSDNSPSDPRVPGAGIWLPMPNQFAHAAPLDGLLTITKACRRLRSLHIPVQIEAVDQLVLDEAAVLPTIERGVILPRFIMKDLELEHLVDEYLGKLLPGWPRPSQMTSIIPRTH</sequence>
<proteinExistence type="predicted"/>
<organism evidence="1 2">
    <name type="scientific">Fomitopsis schrenkii</name>
    <name type="common">Brown rot fungus</name>
    <dbReference type="NCBI Taxonomy" id="2126942"/>
    <lineage>
        <taxon>Eukaryota</taxon>
        <taxon>Fungi</taxon>
        <taxon>Dikarya</taxon>
        <taxon>Basidiomycota</taxon>
        <taxon>Agaricomycotina</taxon>
        <taxon>Agaricomycetes</taxon>
        <taxon>Polyporales</taxon>
        <taxon>Fomitopsis</taxon>
    </lineage>
</organism>
<evidence type="ECO:0008006" key="3">
    <source>
        <dbReference type="Google" id="ProtNLM"/>
    </source>
</evidence>
<dbReference type="InterPro" id="IPR032675">
    <property type="entry name" value="LRR_dom_sf"/>
</dbReference>
<dbReference type="OrthoDB" id="2794631at2759"/>
<reference evidence="1 2" key="1">
    <citation type="journal article" date="2012" name="Science">
        <title>The Paleozoic origin of enzymatic lignin decomposition reconstructed from 31 fungal genomes.</title>
        <authorList>
            <person name="Floudas D."/>
            <person name="Binder M."/>
            <person name="Riley R."/>
            <person name="Barry K."/>
            <person name="Blanchette R.A."/>
            <person name="Henrissat B."/>
            <person name="Martinez A.T."/>
            <person name="Otillar R."/>
            <person name="Spatafora J.W."/>
            <person name="Yadav J.S."/>
            <person name="Aerts A."/>
            <person name="Benoit I."/>
            <person name="Boyd A."/>
            <person name="Carlson A."/>
            <person name="Copeland A."/>
            <person name="Coutinho P.M."/>
            <person name="de Vries R.P."/>
            <person name="Ferreira P."/>
            <person name="Findley K."/>
            <person name="Foster B."/>
            <person name="Gaskell J."/>
            <person name="Glotzer D."/>
            <person name="Gorecki P."/>
            <person name="Heitman J."/>
            <person name="Hesse C."/>
            <person name="Hori C."/>
            <person name="Igarashi K."/>
            <person name="Jurgens J.A."/>
            <person name="Kallen N."/>
            <person name="Kersten P."/>
            <person name="Kohler A."/>
            <person name="Kuees U."/>
            <person name="Kumar T.K.A."/>
            <person name="Kuo A."/>
            <person name="LaButti K."/>
            <person name="Larrondo L.F."/>
            <person name="Lindquist E."/>
            <person name="Ling A."/>
            <person name="Lombard V."/>
            <person name="Lucas S."/>
            <person name="Lundell T."/>
            <person name="Martin R."/>
            <person name="McLaughlin D.J."/>
            <person name="Morgenstern I."/>
            <person name="Morin E."/>
            <person name="Murat C."/>
            <person name="Nagy L.G."/>
            <person name="Nolan M."/>
            <person name="Ohm R.A."/>
            <person name="Patyshakuliyeva A."/>
            <person name="Rokas A."/>
            <person name="Ruiz-Duenas F.J."/>
            <person name="Sabat G."/>
            <person name="Salamov A."/>
            <person name="Samejima M."/>
            <person name="Schmutz J."/>
            <person name="Slot J.C."/>
            <person name="St John F."/>
            <person name="Stenlid J."/>
            <person name="Sun H."/>
            <person name="Sun S."/>
            <person name="Syed K."/>
            <person name="Tsang A."/>
            <person name="Wiebenga A."/>
            <person name="Young D."/>
            <person name="Pisabarro A."/>
            <person name="Eastwood D.C."/>
            <person name="Martin F."/>
            <person name="Cullen D."/>
            <person name="Grigoriev I.V."/>
            <person name="Hibbett D.S."/>
        </authorList>
    </citation>
    <scope>NUCLEOTIDE SEQUENCE</scope>
    <source>
        <strain evidence="2">FP-58527</strain>
    </source>
</reference>
<dbReference type="Proteomes" id="UP000015241">
    <property type="component" value="Unassembled WGS sequence"/>
</dbReference>
<gene>
    <name evidence="1" type="ORF">FOMPIDRAFT_89330</name>
</gene>
<accession>S8EBJ2</accession>
<dbReference type="HOGENOM" id="CLU_647298_0_0_1"/>
<name>S8EBJ2_FOMSC</name>
<dbReference type="InParanoid" id="S8EBJ2"/>
<evidence type="ECO:0000313" key="2">
    <source>
        <dbReference type="Proteomes" id="UP000015241"/>
    </source>
</evidence>